<feature type="non-terminal residue" evidence="1">
    <location>
        <position position="1"/>
    </location>
</feature>
<dbReference type="OrthoDB" id="2140489at2759"/>
<gene>
    <name evidence="1" type="ORF">CC78DRAFT_421005</name>
</gene>
<evidence type="ECO:0000313" key="2">
    <source>
        <dbReference type="Proteomes" id="UP000800093"/>
    </source>
</evidence>
<dbReference type="Proteomes" id="UP000800093">
    <property type="component" value="Unassembled WGS sequence"/>
</dbReference>
<feature type="non-terminal residue" evidence="1">
    <location>
        <position position="217"/>
    </location>
</feature>
<protein>
    <submittedName>
        <fullName evidence="1">Uncharacterized protein</fullName>
    </submittedName>
</protein>
<keyword evidence="2" id="KW-1185">Reference proteome</keyword>
<dbReference type="EMBL" id="ML986688">
    <property type="protein sequence ID" value="KAF2260149.1"/>
    <property type="molecule type" value="Genomic_DNA"/>
</dbReference>
<accession>A0A9P4K622</accession>
<organism evidence="1 2">
    <name type="scientific">Lojkania enalia</name>
    <dbReference type="NCBI Taxonomy" id="147567"/>
    <lineage>
        <taxon>Eukaryota</taxon>
        <taxon>Fungi</taxon>
        <taxon>Dikarya</taxon>
        <taxon>Ascomycota</taxon>
        <taxon>Pezizomycotina</taxon>
        <taxon>Dothideomycetes</taxon>
        <taxon>Pleosporomycetidae</taxon>
        <taxon>Pleosporales</taxon>
        <taxon>Pleosporales incertae sedis</taxon>
        <taxon>Lojkania</taxon>
    </lineage>
</organism>
<name>A0A9P4K622_9PLEO</name>
<reference evidence="2" key="1">
    <citation type="journal article" date="2020" name="Stud. Mycol.">
        <title>101 Dothideomycetes genomes: A test case for predicting lifestyles and emergence of pathogens.</title>
        <authorList>
            <person name="Haridas S."/>
            <person name="Albert R."/>
            <person name="Binder M."/>
            <person name="Bloem J."/>
            <person name="LaButti K."/>
            <person name="Salamov A."/>
            <person name="Andreopoulos B."/>
            <person name="Baker S."/>
            <person name="Barry K."/>
            <person name="Bills G."/>
            <person name="Bluhm B."/>
            <person name="Cannon C."/>
            <person name="Castanera R."/>
            <person name="Culley D."/>
            <person name="Daum C."/>
            <person name="Ezra D."/>
            <person name="Gonzalez J."/>
            <person name="Henrissat B."/>
            <person name="Kuo A."/>
            <person name="Liang C."/>
            <person name="Lipzen A."/>
            <person name="Lutzoni F."/>
            <person name="Magnuson J."/>
            <person name="Mondo S."/>
            <person name="Nolan M."/>
            <person name="Ohm R."/>
            <person name="Pangilinan J."/>
            <person name="Park H.-J."/>
            <person name="Ramirez L."/>
            <person name="Alfaro M."/>
            <person name="Sun H."/>
            <person name="Tritt A."/>
            <person name="Yoshinaga Y."/>
            <person name="Zwiers L.-H."/>
            <person name="Turgeon B."/>
            <person name="Goodwin S."/>
            <person name="Spatafora J."/>
            <person name="Crous P."/>
            <person name="Grigoriev I."/>
        </authorList>
    </citation>
    <scope>NUCLEOTIDE SEQUENCE [LARGE SCALE GENOMIC DNA]</scope>
    <source>
        <strain evidence="2">CBS 304.66</strain>
    </source>
</reference>
<dbReference type="PANTHER" id="PTHR36986">
    <property type="entry name" value="UPF0643 PROTEIN PB2B2.08"/>
    <property type="match status" value="1"/>
</dbReference>
<sequence length="217" mass="24868">VTTDFDLLRFGAAALYQLHIEDAKSDSSNADAVIDLSTLLISSPYNNPGHYLDLKDLDIPNVLLAKALTVLKPTRLDYATAPYTESLNLNVVLEHLRKFAADEHFQWKEKSFYVVIFRSQLMENIDIDLLYELDYESHREAAESGGLLKYWFGATNSDRKNLATCFWRSQEDAHNGGLGPWHKKARAAARELYESIDFSVHRFTVLDDAVDFKFEEW</sequence>
<dbReference type="AlphaFoldDB" id="A0A9P4K622"/>
<dbReference type="PANTHER" id="PTHR36986:SF1">
    <property type="entry name" value="UPF0643 PROTEIN PB2B2.08"/>
    <property type="match status" value="1"/>
</dbReference>
<comment type="caution">
    <text evidence="1">The sequence shown here is derived from an EMBL/GenBank/DDBJ whole genome shotgun (WGS) entry which is preliminary data.</text>
</comment>
<evidence type="ECO:0000313" key="1">
    <source>
        <dbReference type="EMBL" id="KAF2260149.1"/>
    </source>
</evidence>
<proteinExistence type="predicted"/>